<feature type="compositionally biased region" description="Acidic residues" evidence="1">
    <location>
        <begin position="81"/>
        <end position="92"/>
    </location>
</feature>
<feature type="region of interest" description="Disordered" evidence="1">
    <location>
        <begin position="203"/>
        <end position="242"/>
    </location>
</feature>
<organism evidence="2 3">
    <name type="scientific">Leucocoprinus birnbaumii</name>
    <dbReference type="NCBI Taxonomy" id="56174"/>
    <lineage>
        <taxon>Eukaryota</taxon>
        <taxon>Fungi</taxon>
        <taxon>Dikarya</taxon>
        <taxon>Basidiomycota</taxon>
        <taxon>Agaricomycotina</taxon>
        <taxon>Agaricomycetes</taxon>
        <taxon>Agaricomycetidae</taxon>
        <taxon>Agaricales</taxon>
        <taxon>Agaricineae</taxon>
        <taxon>Agaricaceae</taxon>
        <taxon>Leucocoprinus</taxon>
    </lineage>
</organism>
<feature type="region of interest" description="Disordered" evidence="1">
    <location>
        <begin position="457"/>
        <end position="652"/>
    </location>
</feature>
<feature type="region of interest" description="Disordered" evidence="1">
    <location>
        <begin position="262"/>
        <end position="303"/>
    </location>
</feature>
<evidence type="ECO:0000313" key="3">
    <source>
        <dbReference type="Proteomes" id="UP001213000"/>
    </source>
</evidence>
<feature type="region of interest" description="Disordered" evidence="1">
    <location>
        <begin position="77"/>
        <end position="149"/>
    </location>
</feature>
<dbReference type="EMBL" id="JANIEX010002096">
    <property type="protein sequence ID" value="KAJ3552146.1"/>
    <property type="molecule type" value="Genomic_DNA"/>
</dbReference>
<sequence>MRETDNFSTLCVVRADLSPLASSAEPKAGKSNKTYWTIVFSVEIQFGLTEFKARIKWVDNGMTKYGPASIIYNERGHRADEDEPDVFPEDEANTLPMHNGTPTNGIPPRSANRSEPVSRARTPIAQHASIPPSAASSRRPSTSSRARSEFSDLSYASAVPPPAVVPEVARVPDLSRDMGVVGGHHTPWWLGVGETDRCRGIRRRLRTEGMRATEGRNVSGSSRSREKERERDTPRATPRSTKIGETLSAVWVCMLRLLLGVADPPPPAVGGGAGGSTTRGSSIKGHSPPHSTRSHHTSQHKSPYVETISATIENPKGAPWDTLSRSLSHTSGHHSLASPSIPGSVSGGPGGGAAEKERMSSLWDDAPRSAYGDPPQTPWGKTPANVARALGDEDGTTVLLASATPPSVPGELAPLSRSLSLSGKSPHGSHAGVPMDDVDDLPPPSGMEVTGGPEWGGMTPRSIHATPSVHAGGSSIPGTPGAIGAPPPADDGSKIPRRSRKNSVAGSALSSAKVASPVRSVMDAFGGEGEQQPGMIGSPNLLAGVPGIGGHGHQSVQGSPGKRSPLNPAIHEPAPADAWGFDNPPPATASHHGTPGPEILSREIIPSTHHSPAPPAPPPIDTQLDPAESTALTKTPKSTGSKTPKSTGSKNA</sequence>
<dbReference type="AlphaFoldDB" id="A0AAD5VFI7"/>
<gene>
    <name evidence="2" type="ORF">NP233_g12951</name>
</gene>
<proteinExistence type="predicted"/>
<feature type="compositionally biased region" description="Low complexity" evidence="1">
    <location>
        <begin position="128"/>
        <end position="145"/>
    </location>
</feature>
<feature type="compositionally biased region" description="Low complexity" evidence="1">
    <location>
        <begin position="633"/>
        <end position="652"/>
    </location>
</feature>
<evidence type="ECO:0000313" key="2">
    <source>
        <dbReference type="EMBL" id="KAJ3552146.1"/>
    </source>
</evidence>
<feature type="region of interest" description="Disordered" evidence="1">
    <location>
        <begin position="315"/>
        <end position="386"/>
    </location>
</feature>
<accession>A0AAD5VFI7</accession>
<evidence type="ECO:0000256" key="1">
    <source>
        <dbReference type="SAM" id="MobiDB-lite"/>
    </source>
</evidence>
<keyword evidence="3" id="KW-1185">Reference proteome</keyword>
<protein>
    <submittedName>
        <fullName evidence="2">Uncharacterized protein</fullName>
    </submittedName>
</protein>
<feature type="region of interest" description="Disordered" evidence="1">
    <location>
        <begin position="403"/>
        <end position="441"/>
    </location>
</feature>
<comment type="caution">
    <text evidence="2">The sequence shown here is derived from an EMBL/GenBank/DDBJ whole genome shotgun (WGS) entry which is preliminary data.</text>
</comment>
<dbReference type="Proteomes" id="UP001213000">
    <property type="component" value="Unassembled WGS sequence"/>
</dbReference>
<reference evidence="2" key="1">
    <citation type="submission" date="2022-07" db="EMBL/GenBank/DDBJ databases">
        <title>Genome Sequence of Leucocoprinus birnbaumii.</title>
        <authorList>
            <person name="Buettner E."/>
        </authorList>
    </citation>
    <scope>NUCLEOTIDE SEQUENCE</scope>
    <source>
        <strain evidence="2">VT141</strain>
    </source>
</reference>
<feature type="compositionally biased region" description="Basic and acidic residues" evidence="1">
    <location>
        <begin position="223"/>
        <end position="234"/>
    </location>
</feature>
<name>A0AAD5VFI7_9AGAR</name>